<gene>
    <name evidence="12" type="ORF">L211DRAFT_345752</name>
</gene>
<dbReference type="FunCoup" id="A0A3N4LNM9">
    <property type="interactions" value="755"/>
</dbReference>
<dbReference type="Gene3D" id="1.20.58.70">
    <property type="match status" value="1"/>
</dbReference>
<dbReference type="GO" id="GO:0006886">
    <property type="term" value="P:intracellular protein transport"/>
    <property type="evidence" value="ECO:0007669"/>
    <property type="project" value="InterPro"/>
</dbReference>
<keyword evidence="6" id="KW-1133">Transmembrane helix</keyword>
<dbReference type="SUPFAM" id="SSF47661">
    <property type="entry name" value="t-snare proteins"/>
    <property type="match status" value="1"/>
</dbReference>
<dbReference type="PROSITE" id="PS00914">
    <property type="entry name" value="SYNTAXIN"/>
    <property type="match status" value="1"/>
</dbReference>
<evidence type="ECO:0000259" key="11">
    <source>
        <dbReference type="PROSITE" id="PS50192"/>
    </source>
</evidence>
<dbReference type="GO" id="GO:0000139">
    <property type="term" value="C:Golgi membrane"/>
    <property type="evidence" value="ECO:0007669"/>
    <property type="project" value="UniProtKB-SubCell"/>
</dbReference>
<dbReference type="InterPro" id="IPR006012">
    <property type="entry name" value="Syntaxin/epimorphin_CS"/>
</dbReference>
<evidence type="ECO:0000256" key="5">
    <source>
        <dbReference type="ARBA" id="ARBA00022927"/>
    </source>
</evidence>
<dbReference type="OrthoDB" id="10251371at2759"/>
<evidence type="ECO:0000256" key="10">
    <source>
        <dbReference type="SAM" id="MobiDB-lite"/>
    </source>
</evidence>
<protein>
    <submittedName>
        <fullName evidence="12">t-SNARE</fullName>
    </submittedName>
</protein>
<reference evidence="12 13" key="1">
    <citation type="journal article" date="2018" name="Nat. Ecol. Evol.">
        <title>Pezizomycetes genomes reveal the molecular basis of ectomycorrhizal truffle lifestyle.</title>
        <authorList>
            <person name="Murat C."/>
            <person name="Payen T."/>
            <person name="Noel B."/>
            <person name="Kuo A."/>
            <person name="Morin E."/>
            <person name="Chen J."/>
            <person name="Kohler A."/>
            <person name="Krizsan K."/>
            <person name="Balestrini R."/>
            <person name="Da Silva C."/>
            <person name="Montanini B."/>
            <person name="Hainaut M."/>
            <person name="Levati E."/>
            <person name="Barry K.W."/>
            <person name="Belfiori B."/>
            <person name="Cichocki N."/>
            <person name="Clum A."/>
            <person name="Dockter R.B."/>
            <person name="Fauchery L."/>
            <person name="Guy J."/>
            <person name="Iotti M."/>
            <person name="Le Tacon F."/>
            <person name="Lindquist E.A."/>
            <person name="Lipzen A."/>
            <person name="Malagnac F."/>
            <person name="Mello A."/>
            <person name="Molinier V."/>
            <person name="Miyauchi S."/>
            <person name="Poulain J."/>
            <person name="Riccioni C."/>
            <person name="Rubini A."/>
            <person name="Sitrit Y."/>
            <person name="Splivallo R."/>
            <person name="Traeger S."/>
            <person name="Wang M."/>
            <person name="Zifcakova L."/>
            <person name="Wipf D."/>
            <person name="Zambonelli A."/>
            <person name="Paolocci F."/>
            <person name="Nowrousian M."/>
            <person name="Ottonello S."/>
            <person name="Baldrian P."/>
            <person name="Spatafora J.W."/>
            <person name="Henrissat B."/>
            <person name="Nagy L.G."/>
            <person name="Aury J.M."/>
            <person name="Wincker P."/>
            <person name="Grigoriev I.V."/>
            <person name="Bonfante P."/>
            <person name="Martin F.M."/>
        </authorList>
    </citation>
    <scope>NUCLEOTIDE SEQUENCE [LARGE SCALE GENOMIC DNA]</scope>
    <source>
        <strain evidence="12 13">ATCC MYA-4762</strain>
    </source>
</reference>
<evidence type="ECO:0000256" key="7">
    <source>
        <dbReference type="ARBA" id="ARBA00023034"/>
    </source>
</evidence>
<comment type="subcellular location">
    <subcellularLocation>
        <location evidence="1">Golgi apparatus membrane</location>
        <topology evidence="1">Single-pass type IV membrane protein</topology>
    </subcellularLocation>
</comment>
<evidence type="ECO:0000256" key="9">
    <source>
        <dbReference type="ARBA" id="ARBA00023136"/>
    </source>
</evidence>
<dbReference type="GO" id="GO:0031201">
    <property type="term" value="C:SNARE complex"/>
    <property type="evidence" value="ECO:0007669"/>
    <property type="project" value="TreeGrafter"/>
</dbReference>
<dbReference type="EMBL" id="ML121553">
    <property type="protein sequence ID" value="RPB22281.1"/>
    <property type="molecule type" value="Genomic_DNA"/>
</dbReference>
<keyword evidence="3" id="KW-0813">Transport</keyword>
<accession>A0A3N4LNM9</accession>
<dbReference type="GO" id="GO:0005484">
    <property type="term" value="F:SNAP receptor activity"/>
    <property type="evidence" value="ECO:0007669"/>
    <property type="project" value="InterPro"/>
</dbReference>
<evidence type="ECO:0000256" key="2">
    <source>
        <dbReference type="ARBA" id="ARBA00009063"/>
    </source>
</evidence>
<dbReference type="GO" id="GO:0000149">
    <property type="term" value="F:SNARE binding"/>
    <property type="evidence" value="ECO:0007669"/>
    <property type="project" value="TreeGrafter"/>
</dbReference>
<evidence type="ECO:0000256" key="4">
    <source>
        <dbReference type="ARBA" id="ARBA00022692"/>
    </source>
</evidence>
<dbReference type="CDD" id="cd15845">
    <property type="entry name" value="SNARE_syntaxin16"/>
    <property type="match status" value="1"/>
</dbReference>
<organism evidence="12 13">
    <name type="scientific">Terfezia boudieri ATCC MYA-4762</name>
    <dbReference type="NCBI Taxonomy" id="1051890"/>
    <lineage>
        <taxon>Eukaryota</taxon>
        <taxon>Fungi</taxon>
        <taxon>Dikarya</taxon>
        <taxon>Ascomycota</taxon>
        <taxon>Pezizomycotina</taxon>
        <taxon>Pezizomycetes</taxon>
        <taxon>Pezizales</taxon>
        <taxon>Pezizaceae</taxon>
        <taxon>Terfezia</taxon>
    </lineage>
</organism>
<dbReference type="GO" id="GO:0006906">
    <property type="term" value="P:vesicle fusion"/>
    <property type="evidence" value="ECO:0007669"/>
    <property type="project" value="TreeGrafter"/>
</dbReference>
<comment type="similarity">
    <text evidence="2">Belongs to the syntaxin family.</text>
</comment>
<evidence type="ECO:0000256" key="8">
    <source>
        <dbReference type="ARBA" id="ARBA00023054"/>
    </source>
</evidence>
<keyword evidence="8" id="KW-0175">Coiled coil</keyword>
<dbReference type="InterPro" id="IPR000727">
    <property type="entry name" value="T_SNARE_dom"/>
</dbReference>
<keyword evidence="9" id="KW-0472">Membrane</keyword>
<dbReference type="InterPro" id="IPR010989">
    <property type="entry name" value="SNARE"/>
</dbReference>
<evidence type="ECO:0000256" key="3">
    <source>
        <dbReference type="ARBA" id="ARBA00022448"/>
    </source>
</evidence>
<evidence type="ECO:0000313" key="13">
    <source>
        <dbReference type="Proteomes" id="UP000267821"/>
    </source>
</evidence>
<dbReference type="AlphaFoldDB" id="A0A3N4LNM9"/>
<keyword evidence="7" id="KW-0333">Golgi apparatus</keyword>
<dbReference type="GO" id="GO:0048278">
    <property type="term" value="P:vesicle docking"/>
    <property type="evidence" value="ECO:0007669"/>
    <property type="project" value="TreeGrafter"/>
</dbReference>
<dbReference type="SMART" id="SM00397">
    <property type="entry name" value="t_SNARE"/>
    <property type="match status" value="1"/>
</dbReference>
<evidence type="ECO:0000256" key="6">
    <source>
        <dbReference type="ARBA" id="ARBA00022989"/>
    </source>
</evidence>
<evidence type="ECO:0000256" key="1">
    <source>
        <dbReference type="ARBA" id="ARBA00004409"/>
    </source>
</evidence>
<feature type="domain" description="T-SNARE coiled-coil homology" evidence="11">
    <location>
        <begin position="225"/>
        <end position="287"/>
    </location>
</feature>
<dbReference type="FunFam" id="1.20.58.70:FF:000021">
    <property type="entry name" value="SNARE complex subunit (Tlg2)"/>
    <property type="match status" value="1"/>
</dbReference>
<evidence type="ECO:0000313" key="12">
    <source>
        <dbReference type="EMBL" id="RPB22281.1"/>
    </source>
</evidence>
<feature type="region of interest" description="Disordered" evidence="10">
    <location>
        <begin position="19"/>
        <end position="54"/>
    </location>
</feature>
<dbReference type="InParanoid" id="A0A3N4LNM9"/>
<dbReference type="PROSITE" id="PS50192">
    <property type="entry name" value="T_SNARE"/>
    <property type="match status" value="1"/>
</dbReference>
<keyword evidence="5" id="KW-0653">Protein transport</keyword>
<dbReference type="PANTHER" id="PTHR19957">
    <property type="entry name" value="SYNTAXIN"/>
    <property type="match status" value="1"/>
</dbReference>
<sequence>MWRDRTNLYISYRQSYSHHPAKRPRFSGSNRFDNSVSEDRRGLLSSDQDDDNSGDAVIEMDLLPPSWADVSDEVNEILALIKKKSVKLDQLHQKHVLPGFDDKTAEEGEIEQLTTEITTMFHQCGNAIKKVERLAKQGGITSQSEEAMSRNIRISLAAKVQEASTAFRKKQSAYLKKLRSLQGAAGSIERANSPSVPSFLQDEEADVSYSQSTLQQQSATLTSNDAAINQREREITDIAKGIIELADIFKELQTMVIDQGTMLDRIDYNIENMAVHVKAAEKELVQENYTTLNLNHFWRDNTSHHQTSKP</sequence>
<dbReference type="Proteomes" id="UP000267821">
    <property type="component" value="Unassembled WGS sequence"/>
</dbReference>
<dbReference type="STRING" id="1051890.A0A3N4LNM9"/>
<keyword evidence="4" id="KW-0812">Transmembrane</keyword>
<name>A0A3N4LNM9_9PEZI</name>
<keyword evidence="13" id="KW-1185">Reference proteome</keyword>
<dbReference type="InterPro" id="IPR045242">
    <property type="entry name" value="Syntaxin"/>
</dbReference>
<proteinExistence type="inferred from homology"/>
<dbReference type="PANTHER" id="PTHR19957:SF83">
    <property type="entry name" value="SYNTAXIN-16"/>
    <property type="match status" value="1"/>
</dbReference>